<dbReference type="CDD" id="cd10033">
    <property type="entry name" value="UDG_like"/>
    <property type="match status" value="1"/>
</dbReference>
<dbReference type="SMART" id="SM00987">
    <property type="entry name" value="UreE_C"/>
    <property type="match status" value="1"/>
</dbReference>
<dbReference type="GeneID" id="89686184"/>
<gene>
    <name evidence="2" type="ORF">KIF53_12620</name>
</gene>
<dbReference type="RefSeq" id="WP_043577364.1">
    <property type="nucleotide sequence ID" value="NZ_CP142381.1"/>
</dbReference>
<feature type="domain" description="Uracil-DNA glycosylase-like" evidence="1">
    <location>
        <begin position="28"/>
        <end position="184"/>
    </location>
</feature>
<dbReference type="InterPro" id="IPR005122">
    <property type="entry name" value="Uracil-DNA_glycosylase-like"/>
</dbReference>
<dbReference type="SUPFAM" id="SSF52141">
    <property type="entry name" value="Uracil-DNA glycosylase-like"/>
    <property type="match status" value="1"/>
</dbReference>
<dbReference type="PANTHER" id="PTHR42160:SF1">
    <property type="entry name" value="URACIL-DNA GLYCOSYLASE SUPERFAMILY PROTEIN"/>
    <property type="match status" value="1"/>
</dbReference>
<dbReference type="EMBL" id="JAHDTB010000010">
    <property type="protein sequence ID" value="MBW8288472.1"/>
    <property type="molecule type" value="Genomic_DNA"/>
</dbReference>
<dbReference type="InterPro" id="IPR047124">
    <property type="entry name" value="HI_0220.2"/>
</dbReference>
<sequence length="193" mass="21714">MTALPELLGKIAECQACASSLPHAPRPVLRASTRSRILLAGQAPGSRVHQSGIPWDDASGRRLREWLGVDEAVFYNEDCFAIVPMGFCYPGTGANGDLPPRPECRRLWHPQLLPLLTDVRLVLAVGAYAQAYHLPDRKATLTETVAGWREYLPRRMPLPHPSPRNRLWLSRHRWFEEELLPELKLRVAAALES</sequence>
<name>A0ABS7FEM4_9NEIS</name>
<dbReference type="SMART" id="SM00986">
    <property type="entry name" value="UDG"/>
    <property type="match status" value="1"/>
</dbReference>
<dbReference type="InterPro" id="IPR036895">
    <property type="entry name" value="Uracil-DNA_glycosylase-like_sf"/>
</dbReference>
<dbReference type="PANTHER" id="PTHR42160">
    <property type="entry name" value="URACIL-DNA GLYCOSYLASE SUPERFAMILY PROTEIN"/>
    <property type="match status" value="1"/>
</dbReference>
<dbReference type="Proteomes" id="UP000711178">
    <property type="component" value="Unassembled WGS sequence"/>
</dbReference>
<reference evidence="2 3" key="1">
    <citation type="submission" date="2021-05" db="EMBL/GenBank/DDBJ databases">
        <title>Draft Whole Genome Sequencing Of Biosensor Chromobacterium violaceum Strain CV026 Reveals A Regulatory RNA In Chromobacterium violaceum Phenotype Regulatory Network.</title>
        <authorList>
            <person name="Hong K.W."/>
            <person name="Chan K.G."/>
            <person name="Chang C.-Y."/>
        </authorList>
    </citation>
    <scope>NUCLEOTIDE SEQUENCE [LARGE SCALE GENOMIC DNA]</scope>
    <source>
        <strain evidence="2 3">ATCC 31532</strain>
    </source>
</reference>
<organism evidence="2 3">
    <name type="scientific">Chromobacterium subtsugae</name>
    <dbReference type="NCBI Taxonomy" id="251747"/>
    <lineage>
        <taxon>Bacteria</taxon>
        <taxon>Pseudomonadati</taxon>
        <taxon>Pseudomonadota</taxon>
        <taxon>Betaproteobacteria</taxon>
        <taxon>Neisseriales</taxon>
        <taxon>Chromobacteriaceae</taxon>
        <taxon>Chromobacterium</taxon>
    </lineage>
</organism>
<evidence type="ECO:0000313" key="3">
    <source>
        <dbReference type="Proteomes" id="UP000711178"/>
    </source>
</evidence>
<proteinExistence type="predicted"/>
<dbReference type="Gene3D" id="3.40.470.10">
    <property type="entry name" value="Uracil-DNA glycosylase-like domain"/>
    <property type="match status" value="1"/>
</dbReference>
<evidence type="ECO:0000313" key="2">
    <source>
        <dbReference type="EMBL" id="MBW8288472.1"/>
    </source>
</evidence>
<evidence type="ECO:0000259" key="1">
    <source>
        <dbReference type="SMART" id="SM00986"/>
    </source>
</evidence>
<protein>
    <submittedName>
        <fullName evidence="2">Uracil-DNA glycosylase family protein</fullName>
    </submittedName>
</protein>
<dbReference type="Pfam" id="PF03167">
    <property type="entry name" value="UDG"/>
    <property type="match status" value="1"/>
</dbReference>
<keyword evidence="3" id="KW-1185">Reference proteome</keyword>
<accession>A0ABS7FEM4</accession>
<comment type="caution">
    <text evidence="2">The sequence shown here is derived from an EMBL/GenBank/DDBJ whole genome shotgun (WGS) entry which is preliminary data.</text>
</comment>